<evidence type="ECO:0000313" key="2">
    <source>
        <dbReference type="EMBL" id="KAJ7194734.1"/>
    </source>
</evidence>
<dbReference type="EMBL" id="JARJCW010000096">
    <property type="protein sequence ID" value="KAJ7194734.1"/>
    <property type="molecule type" value="Genomic_DNA"/>
</dbReference>
<accession>A0AAD6UUM5</accession>
<dbReference type="AlphaFoldDB" id="A0AAD6UUM5"/>
<evidence type="ECO:0000313" key="3">
    <source>
        <dbReference type="Proteomes" id="UP001219525"/>
    </source>
</evidence>
<proteinExistence type="predicted"/>
<comment type="caution">
    <text evidence="2">The sequence shown here is derived from an EMBL/GenBank/DDBJ whole genome shotgun (WGS) entry which is preliminary data.</text>
</comment>
<reference evidence="2" key="1">
    <citation type="submission" date="2023-03" db="EMBL/GenBank/DDBJ databases">
        <title>Massive genome expansion in bonnet fungi (Mycena s.s.) driven by repeated elements and novel gene families across ecological guilds.</title>
        <authorList>
            <consortium name="Lawrence Berkeley National Laboratory"/>
            <person name="Harder C.B."/>
            <person name="Miyauchi S."/>
            <person name="Viragh M."/>
            <person name="Kuo A."/>
            <person name="Thoen E."/>
            <person name="Andreopoulos B."/>
            <person name="Lu D."/>
            <person name="Skrede I."/>
            <person name="Drula E."/>
            <person name="Henrissat B."/>
            <person name="Morin E."/>
            <person name="Kohler A."/>
            <person name="Barry K."/>
            <person name="LaButti K."/>
            <person name="Morin E."/>
            <person name="Salamov A."/>
            <person name="Lipzen A."/>
            <person name="Mereny Z."/>
            <person name="Hegedus B."/>
            <person name="Baldrian P."/>
            <person name="Stursova M."/>
            <person name="Weitz H."/>
            <person name="Taylor A."/>
            <person name="Grigoriev I.V."/>
            <person name="Nagy L.G."/>
            <person name="Martin F."/>
            <person name="Kauserud H."/>
        </authorList>
    </citation>
    <scope>NUCLEOTIDE SEQUENCE</scope>
    <source>
        <strain evidence="2">9144</strain>
    </source>
</reference>
<dbReference type="Proteomes" id="UP001219525">
    <property type="component" value="Unassembled WGS sequence"/>
</dbReference>
<protein>
    <submittedName>
        <fullName evidence="2">Uncharacterized protein</fullName>
    </submittedName>
</protein>
<sequence>MSAYIKGAQTISQPLFLFLLPPVPRHVLLQSRPPGANHAFSQRAPAPPRMRPRDLSATALSPPHPRLRAPRRVTSTSVATHAPSGAAPLPSILVSTSPSVPGRPFFPRAAPHATTFRINATPFADQMVLMLHMITSTTRNPSSAPQYLGTLPSRLKLVVADLSSNAALRPLSFW</sequence>
<keyword evidence="3" id="KW-1185">Reference proteome</keyword>
<feature type="region of interest" description="Disordered" evidence="1">
    <location>
        <begin position="30"/>
        <end position="69"/>
    </location>
</feature>
<gene>
    <name evidence="2" type="ORF">GGX14DRAFT_576180</name>
</gene>
<evidence type="ECO:0000256" key="1">
    <source>
        <dbReference type="SAM" id="MobiDB-lite"/>
    </source>
</evidence>
<organism evidence="2 3">
    <name type="scientific">Mycena pura</name>
    <dbReference type="NCBI Taxonomy" id="153505"/>
    <lineage>
        <taxon>Eukaryota</taxon>
        <taxon>Fungi</taxon>
        <taxon>Dikarya</taxon>
        <taxon>Basidiomycota</taxon>
        <taxon>Agaricomycotina</taxon>
        <taxon>Agaricomycetes</taxon>
        <taxon>Agaricomycetidae</taxon>
        <taxon>Agaricales</taxon>
        <taxon>Marasmiineae</taxon>
        <taxon>Mycenaceae</taxon>
        <taxon>Mycena</taxon>
    </lineage>
</organism>
<name>A0AAD6UUM5_9AGAR</name>